<accession>A0A8B6CV29</accession>
<proteinExistence type="predicted"/>
<name>A0A8B6CV29_MYTGA</name>
<dbReference type="AlphaFoldDB" id="A0A8B6CV29"/>
<reference evidence="1" key="1">
    <citation type="submission" date="2018-11" db="EMBL/GenBank/DDBJ databases">
        <authorList>
            <person name="Alioto T."/>
            <person name="Alioto T."/>
        </authorList>
    </citation>
    <scope>NUCLEOTIDE SEQUENCE</scope>
</reference>
<comment type="caution">
    <text evidence="1">The sequence shown here is derived from an EMBL/GenBank/DDBJ whole genome shotgun (WGS) entry which is preliminary data.</text>
</comment>
<dbReference type="Proteomes" id="UP000596742">
    <property type="component" value="Unassembled WGS sequence"/>
</dbReference>
<protein>
    <submittedName>
        <fullName evidence="1">Uncharacterized protein</fullName>
    </submittedName>
</protein>
<dbReference type="OrthoDB" id="6180740at2759"/>
<dbReference type="EMBL" id="UYJE01002469">
    <property type="protein sequence ID" value="VDI11034.1"/>
    <property type="molecule type" value="Genomic_DNA"/>
</dbReference>
<keyword evidence="2" id="KW-1185">Reference proteome</keyword>
<gene>
    <name evidence="1" type="ORF">MGAL_10B019778</name>
</gene>
<organism evidence="1 2">
    <name type="scientific">Mytilus galloprovincialis</name>
    <name type="common">Mediterranean mussel</name>
    <dbReference type="NCBI Taxonomy" id="29158"/>
    <lineage>
        <taxon>Eukaryota</taxon>
        <taxon>Metazoa</taxon>
        <taxon>Spiralia</taxon>
        <taxon>Lophotrochozoa</taxon>
        <taxon>Mollusca</taxon>
        <taxon>Bivalvia</taxon>
        <taxon>Autobranchia</taxon>
        <taxon>Pteriomorphia</taxon>
        <taxon>Mytilida</taxon>
        <taxon>Mytiloidea</taxon>
        <taxon>Mytilidae</taxon>
        <taxon>Mytilinae</taxon>
        <taxon>Mytilus</taxon>
    </lineage>
</organism>
<evidence type="ECO:0000313" key="2">
    <source>
        <dbReference type="Proteomes" id="UP000596742"/>
    </source>
</evidence>
<evidence type="ECO:0000313" key="1">
    <source>
        <dbReference type="EMBL" id="VDI11034.1"/>
    </source>
</evidence>
<sequence length="146" mass="16836">MSTNNSNYHKLQYITLCESNMSHVQNSSPTRKNDSYKICCITESVILGLLVIGVVWKYRQMQYQESEASTKLIAKDCEIARFKKENCDLKEQSVKLEEEKNHIVEQLVRLRDMNGEKPGVENRFAQESSPVGQTFGDFRETDILIP</sequence>